<dbReference type="GO" id="GO:0046872">
    <property type="term" value="F:metal ion binding"/>
    <property type="evidence" value="ECO:0007669"/>
    <property type="project" value="UniProtKB-KW"/>
</dbReference>
<dbReference type="KEGG" id="vos:KNV97_02295"/>
<sequence>MAKYRYALPQLQGGFFMTDGGLETTLIYLEHFDLPVFAAFVLLQNEQGERALRRYYSSYAEIARRHDVGLILETATWRANPEYGGRLGYSLAQLETEIRKAVSLLLDIRQEYESPHTPVVISGCLGPRGDGYIAQQRMTAQEADDYHDFQIHSFTTAAADLVTALTLTYAEEAIGISMAARRHAMPVVISFTVETDGRLPSGQPLGEAICQVELDTDAYPSYYMINCAHPSHFRAAVSGGEPWVRRIHGLRANASALSHTELEQCTKLDDGNPHQLSLDYTQLLSKSMRHVNIVGGCCGTDTRHLERIVASCLPVYRQGKNDKPLNS</sequence>
<dbReference type="PROSITE" id="PS50970">
    <property type="entry name" value="HCY"/>
    <property type="match status" value="1"/>
</dbReference>
<dbReference type="PANTHER" id="PTHR11103">
    <property type="entry name" value="SLR1189 PROTEIN"/>
    <property type="match status" value="1"/>
</dbReference>
<accession>A0A975U8G9</accession>
<evidence type="ECO:0000256" key="1">
    <source>
        <dbReference type="PROSITE-ProRule" id="PRU00333"/>
    </source>
</evidence>
<feature type="binding site" evidence="1">
    <location>
        <position position="297"/>
    </location>
    <ligand>
        <name>Zn(2+)</name>
        <dbReference type="ChEBI" id="CHEBI:29105"/>
    </ligand>
</feature>
<dbReference type="Proteomes" id="UP000694232">
    <property type="component" value="Chromosome 2"/>
</dbReference>
<name>A0A975U8G9_9VIBR</name>
<comment type="cofactor">
    <cofactor evidence="1">
        <name>Zn(2+)</name>
        <dbReference type="ChEBI" id="CHEBI:29105"/>
    </cofactor>
</comment>
<feature type="domain" description="Hcy-binding" evidence="2">
    <location>
        <begin position="4"/>
        <end position="312"/>
    </location>
</feature>
<feature type="binding site" evidence="1">
    <location>
        <position position="298"/>
    </location>
    <ligand>
        <name>Zn(2+)</name>
        <dbReference type="ChEBI" id="CHEBI:29105"/>
    </ligand>
</feature>
<keyword evidence="1" id="KW-0862">Zinc</keyword>
<dbReference type="Pfam" id="PF02574">
    <property type="entry name" value="S-methyl_trans"/>
    <property type="match status" value="1"/>
</dbReference>
<evidence type="ECO:0000259" key="2">
    <source>
        <dbReference type="PROSITE" id="PS50970"/>
    </source>
</evidence>
<proteinExistence type="predicted"/>
<gene>
    <name evidence="3" type="ORF">KNV97_02295</name>
</gene>
<keyword evidence="1" id="KW-0489">Methyltransferase</keyword>
<dbReference type="PANTHER" id="PTHR11103:SF18">
    <property type="entry name" value="SLR1189 PROTEIN"/>
    <property type="match status" value="1"/>
</dbReference>
<dbReference type="GO" id="GO:0032259">
    <property type="term" value="P:methylation"/>
    <property type="evidence" value="ECO:0007669"/>
    <property type="project" value="UniProtKB-KW"/>
</dbReference>
<dbReference type="AlphaFoldDB" id="A0A975U8G9"/>
<keyword evidence="1" id="KW-0808">Transferase</keyword>
<dbReference type="GO" id="GO:0008168">
    <property type="term" value="F:methyltransferase activity"/>
    <property type="evidence" value="ECO:0007669"/>
    <property type="project" value="UniProtKB-UniRule"/>
</dbReference>
<dbReference type="InterPro" id="IPR003726">
    <property type="entry name" value="HCY_dom"/>
</dbReference>
<reference evidence="3" key="1">
    <citation type="submission" date="2021-06" db="EMBL/GenBank/DDBJ databases">
        <title>Vibrio nov. sp., novel gut bacterium isolated from Yellow Sea oyster.</title>
        <authorList>
            <person name="Muhammad N."/>
            <person name="Nguyen T.H."/>
            <person name="Lee Y.-J."/>
            <person name="Ko J."/>
            <person name="Kim S.-G."/>
        </authorList>
    </citation>
    <scope>NUCLEOTIDE SEQUENCE</scope>
    <source>
        <strain evidence="3">OG9-811</strain>
    </source>
</reference>
<evidence type="ECO:0000313" key="4">
    <source>
        <dbReference type="Proteomes" id="UP000694232"/>
    </source>
</evidence>
<organism evidence="3 4">
    <name type="scientific">Vibrio ostreae</name>
    <dbReference type="NCBI Taxonomy" id="2841925"/>
    <lineage>
        <taxon>Bacteria</taxon>
        <taxon>Pseudomonadati</taxon>
        <taxon>Pseudomonadota</taxon>
        <taxon>Gammaproteobacteria</taxon>
        <taxon>Vibrionales</taxon>
        <taxon>Vibrionaceae</taxon>
        <taxon>Vibrio</taxon>
    </lineage>
</organism>
<protein>
    <submittedName>
        <fullName evidence="3">Homocysteine S-methyltransferase family protein</fullName>
    </submittedName>
</protein>
<keyword evidence="4" id="KW-1185">Reference proteome</keyword>
<evidence type="ECO:0000313" key="3">
    <source>
        <dbReference type="EMBL" id="QXO16362.1"/>
    </source>
</evidence>
<dbReference type="EMBL" id="CP076642">
    <property type="protein sequence ID" value="QXO16362.1"/>
    <property type="molecule type" value="Genomic_DNA"/>
</dbReference>
<feature type="binding site" evidence="1">
    <location>
        <position position="227"/>
    </location>
    <ligand>
        <name>Zn(2+)</name>
        <dbReference type="ChEBI" id="CHEBI:29105"/>
    </ligand>
</feature>
<keyword evidence="1" id="KW-0479">Metal-binding</keyword>